<keyword evidence="3" id="KW-1133">Transmembrane helix</keyword>
<feature type="transmembrane region" description="Helical" evidence="3">
    <location>
        <begin position="293"/>
        <end position="312"/>
    </location>
</feature>
<dbReference type="Pfam" id="PF05569">
    <property type="entry name" value="Peptidase_M56"/>
    <property type="match status" value="1"/>
</dbReference>
<feature type="transmembrane region" description="Helical" evidence="3">
    <location>
        <begin position="35"/>
        <end position="57"/>
    </location>
</feature>
<feature type="coiled-coil region" evidence="1">
    <location>
        <begin position="419"/>
        <end position="453"/>
    </location>
</feature>
<evidence type="ECO:0000256" key="2">
    <source>
        <dbReference type="SAM" id="MobiDB-lite"/>
    </source>
</evidence>
<feature type="region of interest" description="Disordered" evidence="2">
    <location>
        <begin position="503"/>
        <end position="526"/>
    </location>
</feature>
<dbReference type="RefSeq" id="WP_194449581.1">
    <property type="nucleotide sequence ID" value="NZ_CP063849.1"/>
</dbReference>
<evidence type="ECO:0000259" key="4">
    <source>
        <dbReference type="Pfam" id="PF05569"/>
    </source>
</evidence>
<evidence type="ECO:0000313" key="6">
    <source>
        <dbReference type="Proteomes" id="UP000593892"/>
    </source>
</evidence>
<dbReference type="AlphaFoldDB" id="A0A7S7NRE2"/>
<dbReference type="PANTHER" id="PTHR34978">
    <property type="entry name" value="POSSIBLE SENSOR-TRANSDUCER PROTEIN BLAR"/>
    <property type="match status" value="1"/>
</dbReference>
<feature type="domain" description="Peptidase M56" evidence="4">
    <location>
        <begin position="65"/>
        <end position="255"/>
    </location>
</feature>
<protein>
    <recommendedName>
        <fullName evidence="4">Peptidase M56 domain-containing protein</fullName>
    </recommendedName>
</protein>
<evidence type="ECO:0000313" key="5">
    <source>
        <dbReference type="EMBL" id="QOY87914.1"/>
    </source>
</evidence>
<sequence>MITGSFLIEWAIRSSVLIGSGAVLLWLLRVKDPSIRLAACIAVVCGSLAMPLFTAALPKLPVAIPQAPVAARLDRIPQREAFVSRVTTKPAPASGVAAQRIDWSGALAGLYVVVASLLLFRLGMGLLLARRLRLRSRATELTAGGTEVRESPQVASPVTVGLARPVILLPADWREWGPAKLDAVLAHERSHVRRRDPAVQFLSALHRALLWHSPLSWVLHRNVVRLAEDVSDDAAVAVTRDRTSYAEMLLEFMQSGVRVNWHGAAMARYGSADARIHRVLNSTLLSTGVPRGAAALICLLAVPLAYVAAAAMPSRTVRAVSNTSIAAGAMAAVAPEQATASSSRVGHGRSEGALRRYVIVLGDTQSGSWDSSEPASPENLRSRFGNRFAWFRQSGGEYVITDEGVLHEIEQAMEPQKKVNAEQEKVNRLQSAVNELQGKMNGRQNEVNAVQDKVNAQQAVVNAAQATVNRRQDLLNRIHDAGSRESNEAAVKKVEALLKELRATPGASSQEEVNRQQAKVNEEQGRVNELQGKVNAEQGHVNEEQHKVNAEQGKVNVMQARVSAEFNARIQEIFDSAIRRGLTKTGR</sequence>
<feature type="compositionally biased region" description="Polar residues" evidence="2">
    <location>
        <begin position="506"/>
        <end position="519"/>
    </location>
</feature>
<evidence type="ECO:0000256" key="1">
    <source>
        <dbReference type="SAM" id="Coils"/>
    </source>
</evidence>
<feature type="transmembrane region" description="Helical" evidence="3">
    <location>
        <begin position="108"/>
        <end position="129"/>
    </location>
</feature>
<dbReference type="InterPro" id="IPR052173">
    <property type="entry name" value="Beta-lactam_resp_regulator"/>
</dbReference>
<dbReference type="PANTHER" id="PTHR34978:SF3">
    <property type="entry name" value="SLR0241 PROTEIN"/>
    <property type="match status" value="1"/>
</dbReference>
<keyword evidence="3" id="KW-0472">Membrane</keyword>
<dbReference type="KEGG" id="pfer:IRI77_35140"/>
<keyword evidence="3" id="KW-0812">Transmembrane</keyword>
<dbReference type="Gene3D" id="1.10.287.1490">
    <property type="match status" value="1"/>
</dbReference>
<organism evidence="5 6">
    <name type="scientific">Paludibaculum fermentans</name>
    <dbReference type="NCBI Taxonomy" id="1473598"/>
    <lineage>
        <taxon>Bacteria</taxon>
        <taxon>Pseudomonadati</taxon>
        <taxon>Acidobacteriota</taxon>
        <taxon>Terriglobia</taxon>
        <taxon>Bryobacterales</taxon>
        <taxon>Bryobacteraceae</taxon>
        <taxon>Paludibaculum</taxon>
    </lineage>
</organism>
<name>A0A7S7NRE2_PALFE</name>
<dbReference type="InterPro" id="IPR008756">
    <property type="entry name" value="Peptidase_M56"/>
</dbReference>
<feature type="transmembrane region" description="Helical" evidence="3">
    <location>
        <begin position="6"/>
        <end position="28"/>
    </location>
</feature>
<dbReference type="EMBL" id="CP063849">
    <property type="protein sequence ID" value="QOY87914.1"/>
    <property type="molecule type" value="Genomic_DNA"/>
</dbReference>
<evidence type="ECO:0000256" key="3">
    <source>
        <dbReference type="SAM" id="Phobius"/>
    </source>
</evidence>
<dbReference type="CDD" id="cd07341">
    <property type="entry name" value="M56_BlaR1_MecR1_like"/>
    <property type="match status" value="1"/>
</dbReference>
<gene>
    <name evidence="5" type="ORF">IRI77_35140</name>
</gene>
<reference evidence="5 6" key="1">
    <citation type="submission" date="2020-10" db="EMBL/GenBank/DDBJ databases">
        <title>Complete genome sequence of Paludibaculum fermentans P105T, a facultatively anaerobic acidobacterium capable of dissimilatory Fe(III) reduction.</title>
        <authorList>
            <person name="Dedysh S.N."/>
            <person name="Beletsky A.V."/>
            <person name="Kulichevskaya I.S."/>
            <person name="Mardanov A.V."/>
            <person name="Ravin N.V."/>
        </authorList>
    </citation>
    <scope>NUCLEOTIDE SEQUENCE [LARGE SCALE GENOMIC DNA]</scope>
    <source>
        <strain evidence="5 6">P105</strain>
    </source>
</reference>
<proteinExistence type="predicted"/>
<accession>A0A7S7NRE2</accession>
<dbReference type="Proteomes" id="UP000593892">
    <property type="component" value="Chromosome"/>
</dbReference>
<keyword evidence="1" id="KW-0175">Coiled coil</keyword>
<keyword evidence="6" id="KW-1185">Reference proteome</keyword>